<organism evidence="2">
    <name type="scientific">viral metagenome</name>
    <dbReference type="NCBI Taxonomy" id="1070528"/>
    <lineage>
        <taxon>unclassified sequences</taxon>
        <taxon>metagenomes</taxon>
        <taxon>organismal metagenomes</taxon>
    </lineage>
</organism>
<evidence type="ECO:0000313" key="2">
    <source>
        <dbReference type="EMBL" id="QHS77446.1"/>
    </source>
</evidence>
<feature type="coiled-coil region" evidence="1">
    <location>
        <begin position="75"/>
        <end position="102"/>
    </location>
</feature>
<evidence type="ECO:0000256" key="1">
    <source>
        <dbReference type="SAM" id="Coils"/>
    </source>
</evidence>
<keyword evidence="1" id="KW-0175">Coiled coil</keyword>
<proteinExistence type="predicted"/>
<name>A0A6C0ACJ7_9ZZZZ</name>
<reference evidence="2" key="1">
    <citation type="journal article" date="2020" name="Nature">
        <title>Giant virus diversity and host interactions through global metagenomics.</title>
        <authorList>
            <person name="Schulz F."/>
            <person name="Roux S."/>
            <person name="Paez-Espino D."/>
            <person name="Jungbluth S."/>
            <person name="Walsh D.A."/>
            <person name="Denef V.J."/>
            <person name="McMahon K.D."/>
            <person name="Konstantinidis K.T."/>
            <person name="Eloe-Fadrosh E.A."/>
            <person name="Kyrpides N.C."/>
            <person name="Woyke T."/>
        </authorList>
    </citation>
    <scope>NUCLEOTIDE SEQUENCE</scope>
    <source>
        <strain evidence="2">GVMAG-S-1004661-13</strain>
    </source>
</reference>
<protein>
    <submittedName>
        <fullName evidence="2">Uncharacterized protein</fullName>
    </submittedName>
</protein>
<accession>A0A6C0ACJ7</accession>
<sequence length="162" mass="19712">MDKQIKKSYEIKKKKIEDIIDPKIKYRYMFSKKLFRITDKNTDKVCLEGKYQTIGIYDSRINFFYRSDSILFIDKQEYSVLLKNIESKKKDLEIKFKNKKINSYDLEKFTYLLDNKDFYCTKECIKELVYLFSEFGEFVFEIPEKGHESKIRLILLLDIRKI</sequence>
<dbReference type="AlphaFoldDB" id="A0A6C0ACJ7"/>
<dbReference type="EMBL" id="MN740548">
    <property type="protein sequence ID" value="QHS77446.1"/>
    <property type="molecule type" value="Genomic_DNA"/>
</dbReference>